<evidence type="ECO:0000313" key="1">
    <source>
        <dbReference type="EMBL" id="MBD2195206.1"/>
    </source>
</evidence>
<evidence type="ECO:0008006" key="3">
    <source>
        <dbReference type="Google" id="ProtNLM"/>
    </source>
</evidence>
<proteinExistence type="predicted"/>
<gene>
    <name evidence="1" type="ORF">H6G24_06810</name>
</gene>
<reference evidence="1 2" key="1">
    <citation type="journal article" date="2020" name="ISME J.">
        <title>Comparative genomics reveals insights into cyanobacterial evolution and habitat adaptation.</title>
        <authorList>
            <person name="Chen M.Y."/>
            <person name="Teng W.K."/>
            <person name="Zhao L."/>
            <person name="Hu C.X."/>
            <person name="Zhou Y.K."/>
            <person name="Han B.P."/>
            <person name="Song L.R."/>
            <person name="Shu W.S."/>
        </authorList>
    </citation>
    <scope>NUCLEOTIDE SEQUENCE [LARGE SCALE GENOMIC DNA]</scope>
    <source>
        <strain evidence="1 2">FACHB-288</strain>
    </source>
</reference>
<comment type="caution">
    <text evidence="1">The sequence shown here is derived from an EMBL/GenBank/DDBJ whole genome shotgun (WGS) entry which is preliminary data.</text>
</comment>
<keyword evidence="2" id="KW-1185">Reference proteome</keyword>
<dbReference type="EMBL" id="JACJQH010000008">
    <property type="protein sequence ID" value="MBD2195206.1"/>
    <property type="molecule type" value="Genomic_DNA"/>
</dbReference>
<accession>A0ABR8A835</accession>
<organism evidence="1 2">
    <name type="scientific">Calothrix parietina FACHB-288</name>
    <dbReference type="NCBI Taxonomy" id="2692896"/>
    <lineage>
        <taxon>Bacteria</taxon>
        <taxon>Bacillati</taxon>
        <taxon>Cyanobacteriota</taxon>
        <taxon>Cyanophyceae</taxon>
        <taxon>Nostocales</taxon>
        <taxon>Calotrichaceae</taxon>
        <taxon>Calothrix</taxon>
    </lineage>
</organism>
<protein>
    <recommendedName>
        <fullName evidence="3">Heterocyst frequency control protein PatD</fullName>
    </recommendedName>
</protein>
<dbReference type="RefSeq" id="WP_190539204.1">
    <property type="nucleotide sequence ID" value="NZ_CAWPNO010000117.1"/>
</dbReference>
<evidence type="ECO:0000313" key="2">
    <source>
        <dbReference type="Proteomes" id="UP000658514"/>
    </source>
</evidence>
<dbReference type="Proteomes" id="UP000658514">
    <property type="component" value="Unassembled WGS sequence"/>
</dbReference>
<sequence length="132" mass="15670">MTDAIFNEQNLICKNILQLFSQLNNVYQNALSERQEIIIEFPPEDEEFSLLEEIELLTVNLRGYASQIQSTRQITNKAQAIAHLQSMRIFNVAQIARFYFNSNGKYEQMKNYLRILDYLRLLMLEYLQLQKI</sequence>
<name>A0ABR8A835_9CYAN</name>